<keyword evidence="3" id="KW-1133">Transmembrane helix</keyword>
<dbReference type="InterPro" id="IPR009057">
    <property type="entry name" value="Homeodomain-like_sf"/>
</dbReference>
<reference evidence="5 6" key="2">
    <citation type="submission" date="2018-09" db="EMBL/GenBank/DDBJ databases">
        <title>Genome of Sphaerochaeta halotolerans strain 4-11.</title>
        <authorList>
            <person name="Nazina T.N."/>
            <person name="Sokolova D.S."/>
        </authorList>
    </citation>
    <scope>NUCLEOTIDE SEQUENCE [LARGE SCALE GENOMIC DNA]</scope>
    <source>
        <strain evidence="5 6">4-11</strain>
    </source>
</reference>
<dbReference type="PANTHER" id="PTHR43479:SF7">
    <property type="entry name" value="TETR-FAMILY TRANSCRIPTIONAL REGULATOR"/>
    <property type="match status" value="1"/>
</dbReference>
<proteinExistence type="predicted"/>
<dbReference type="Proteomes" id="UP000264002">
    <property type="component" value="Unassembled WGS sequence"/>
</dbReference>
<evidence type="ECO:0000313" key="6">
    <source>
        <dbReference type="Proteomes" id="UP000264002"/>
    </source>
</evidence>
<dbReference type="EMBL" id="QUWK01000018">
    <property type="protein sequence ID" value="RFU93799.1"/>
    <property type="molecule type" value="Genomic_DNA"/>
</dbReference>
<evidence type="ECO:0000256" key="1">
    <source>
        <dbReference type="ARBA" id="ARBA00023125"/>
    </source>
</evidence>
<evidence type="ECO:0000313" key="5">
    <source>
        <dbReference type="EMBL" id="RFU93799.1"/>
    </source>
</evidence>
<sequence length="214" mass="24520">MTYLKETVKICTCLFLLTFFPVAYHILYMSNSQITKRAIAAALKQQMEHTPLEKITITDICDDCNLNRKSFYYHFLNKYELVIWIFEEEIGKPIRQNVASNSVSLSLAIELCEALAIERSFYAGALSVTGSGSFREYLAHQMQPMILRSLSMEQGSSLDLDETTYLVSEFFLSSLYRWLERTPPTSAETFLESFCSASLALTKRIQNLLDRPTD</sequence>
<keyword evidence="6" id="KW-1185">Reference proteome</keyword>
<keyword evidence="3" id="KW-0472">Membrane</keyword>
<dbReference type="GO" id="GO:0003677">
    <property type="term" value="F:DNA binding"/>
    <property type="evidence" value="ECO:0007669"/>
    <property type="project" value="UniProtKB-UniRule"/>
</dbReference>
<keyword evidence="3" id="KW-0812">Transmembrane</keyword>
<accession>A0A372MDC6</accession>
<comment type="caution">
    <text evidence="5">The sequence shown here is derived from an EMBL/GenBank/DDBJ whole genome shotgun (WGS) entry which is preliminary data.</text>
</comment>
<organism evidence="5 6">
    <name type="scientific">Sphaerochaeta halotolerans</name>
    <dbReference type="NCBI Taxonomy" id="2293840"/>
    <lineage>
        <taxon>Bacteria</taxon>
        <taxon>Pseudomonadati</taxon>
        <taxon>Spirochaetota</taxon>
        <taxon>Spirochaetia</taxon>
        <taxon>Spirochaetales</taxon>
        <taxon>Sphaerochaetaceae</taxon>
        <taxon>Sphaerochaeta</taxon>
    </lineage>
</organism>
<reference evidence="6" key="1">
    <citation type="submission" date="2018-08" db="EMBL/GenBank/DDBJ databases">
        <authorList>
            <person name="Grouzdev D.S."/>
            <person name="Krutkina M.S."/>
        </authorList>
    </citation>
    <scope>NUCLEOTIDE SEQUENCE [LARGE SCALE GENOMIC DNA]</scope>
    <source>
        <strain evidence="6">4-11</strain>
    </source>
</reference>
<protein>
    <submittedName>
        <fullName evidence="5">TetR family transcriptional regulator</fullName>
    </submittedName>
</protein>
<keyword evidence="1 2" id="KW-0238">DNA-binding</keyword>
<dbReference type="Gene3D" id="1.10.357.10">
    <property type="entry name" value="Tetracycline Repressor, domain 2"/>
    <property type="match status" value="1"/>
</dbReference>
<evidence type="ECO:0000256" key="3">
    <source>
        <dbReference type="SAM" id="Phobius"/>
    </source>
</evidence>
<feature type="DNA-binding region" description="H-T-H motif" evidence="2">
    <location>
        <begin position="56"/>
        <end position="75"/>
    </location>
</feature>
<evidence type="ECO:0000256" key="2">
    <source>
        <dbReference type="PROSITE-ProRule" id="PRU00335"/>
    </source>
</evidence>
<dbReference type="SUPFAM" id="SSF46689">
    <property type="entry name" value="Homeodomain-like"/>
    <property type="match status" value="1"/>
</dbReference>
<gene>
    <name evidence="5" type="ORF">DYP60_12850</name>
</gene>
<dbReference type="PANTHER" id="PTHR43479">
    <property type="entry name" value="ACREF/ENVCD OPERON REPRESSOR-RELATED"/>
    <property type="match status" value="1"/>
</dbReference>
<dbReference type="InterPro" id="IPR001647">
    <property type="entry name" value="HTH_TetR"/>
</dbReference>
<name>A0A372MDC6_9SPIR</name>
<dbReference type="InterPro" id="IPR050624">
    <property type="entry name" value="HTH-type_Tx_Regulator"/>
</dbReference>
<evidence type="ECO:0000259" key="4">
    <source>
        <dbReference type="PROSITE" id="PS50977"/>
    </source>
</evidence>
<feature type="transmembrane region" description="Helical" evidence="3">
    <location>
        <begin position="7"/>
        <end position="27"/>
    </location>
</feature>
<dbReference type="PROSITE" id="PS50977">
    <property type="entry name" value="HTH_TETR_2"/>
    <property type="match status" value="1"/>
</dbReference>
<dbReference type="AlphaFoldDB" id="A0A372MDC6"/>
<feature type="domain" description="HTH tetR-type" evidence="4">
    <location>
        <begin position="33"/>
        <end position="93"/>
    </location>
</feature>